<evidence type="ECO:0000256" key="4">
    <source>
        <dbReference type="ARBA" id="ARBA00022448"/>
    </source>
</evidence>
<feature type="binding site" evidence="21">
    <location>
        <position position="448"/>
    </location>
    <ligand>
        <name>ATP</name>
        <dbReference type="ChEBI" id="CHEBI:30616"/>
    </ligand>
</feature>
<dbReference type="InterPro" id="IPR018303">
    <property type="entry name" value="ATPase_P-typ_P_site"/>
</dbReference>
<evidence type="ECO:0000256" key="19">
    <source>
        <dbReference type="ARBA" id="ARBA00060440"/>
    </source>
</evidence>
<feature type="transmembrane region" description="Helical" evidence="23">
    <location>
        <begin position="962"/>
        <end position="982"/>
    </location>
</feature>
<evidence type="ECO:0000256" key="12">
    <source>
        <dbReference type="ARBA" id="ARBA00022989"/>
    </source>
</evidence>
<dbReference type="Gene3D" id="2.70.150.10">
    <property type="entry name" value="Calcium-transporting ATPase, cytoplasmic transduction domain A"/>
    <property type="match status" value="1"/>
</dbReference>
<feature type="transmembrane region" description="Helical" evidence="23">
    <location>
        <begin position="1040"/>
        <end position="1062"/>
    </location>
</feature>
<evidence type="ECO:0000256" key="25">
    <source>
        <dbReference type="SAM" id="MobiDB-lite"/>
    </source>
</evidence>
<dbReference type="GO" id="GO:0005886">
    <property type="term" value="C:plasma membrane"/>
    <property type="evidence" value="ECO:0007669"/>
    <property type="project" value="TreeGrafter"/>
</dbReference>
<evidence type="ECO:0000313" key="28">
    <source>
        <dbReference type="Proteomes" id="UP000248480"/>
    </source>
</evidence>
<dbReference type="Proteomes" id="UP000248480">
    <property type="component" value="Unplaced"/>
</dbReference>
<dbReference type="GO" id="GO:0005524">
    <property type="term" value="F:ATP binding"/>
    <property type="evidence" value="ECO:0007669"/>
    <property type="project" value="UniProtKB-UniRule"/>
</dbReference>
<keyword evidence="28" id="KW-1185">Reference proteome</keyword>
<dbReference type="GO" id="GO:0002080">
    <property type="term" value="C:acrosomal membrane"/>
    <property type="evidence" value="ECO:0007669"/>
    <property type="project" value="UniProtKB-SubCell"/>
</dbReference>
<dbReference type="GeneID" id="101344636"/>
<feature type="binding site" evidence="22">
    <location>
        <position position="905"/>
    </location>
    <ligand>
        <name>Mg(2+)</name>
        <dbReference type="ChEBI" id="CHEBI:18420"/>
    </ligand>
</feature>
<feature type="binding site" evidence="21">
    <location>
        <position position="446"/>
    </location>
    <ligand>
        <name>ATP</name>
        <dbReference type="ChEBI" id="CHEBI:30616"/>
    </ligand>
</feature>
<dbReference type="SFLD" id="SFLDG00002">
    <property type="entry name" value="C1.7:_P-type_atpase_like"/>
    <property type="match status" value="1"/>
</dbReference>
<feature type="transmembrane region" description="Helical" evidence="23">
    <location>
        <begin position="1082"/>
        <end position="1102"/>
    </location>
</feature>
<dbReference type="Gene3D" id="1.20.1110.10">
    <property type="entry name" value="Calcium-transporting ATPase, transmembrane domain"/>
    <property type="match status" value="1"/>
</dbReference>
<dbReference type="InterPro" id="IPR032631">
    <property type="entry name" value="P-type_ATPase_N"/>
</dbReference>
<dbReference type="SUPFAM" id="SSF81660">
    <property type="entry name" value="Metal cation-transporting ATPase, ATP-binding domain N"/>
    <property type="match status" value="1"/>
</dbReference>
<dbReference type="PANTHER" id="PTHR24092:SF78">
    <property type="entry name" value="PHOSPHOLIPID-TRANSPORTING ATPASE IK"/>
    <property type="match status" value="1"/>
</dbReference>
<evidence type="ECO:0000256" key="20">
    <source>
        <dbReference type="PIRSR" id="PIRSR606539-1"/>
    </source>
</evidence>
<dbReference type="FunFam" id="3.40.1110.10:FF:000096">
    <property type="entry name" value="Phospholipid-transporting ATPase"/>
    <property type="match status" value="1"/>
</dbReference>
<feature type="transmembrane region" description="Helical" evidence="23">
    <location>
        <begin position="1109"/>
        <end position="1133"/>
    </location>
</feature>
<evidence type="ECO:0000256" key="24">
    <source>
        <dbReference type="SAM" id="Coils"/>
    </source>
</evidence>
<feature type="binding site" evidence="21">
    <location>
        <position position="724"/>
    </location>
    <ligand>
        <name>ATP</name>
        <dbReference type="ChEBI" id="CHEBI:30616"/>
    </ligand>
</feature>
<evidence type="ECO:0000256" key="8">
    <source>
        <dbReference type="ARBA" id="ARBA00022824"/>
    </source>
</evidence>
<feature type="binding site" evidence="22">
    <location>
        <position position="446"/>
    </location>
    <ligand>
        <name>Mg(2+)</name>
        <dbReference type="ChEBI" id="CHEBI:18420"/>
    </ligand>
</feature>
<dbReference type="InParanoid" id="A0A2Y9R619"/>
<feature type="binding site" evidence="21">
    <location>
        <position position="447"/>
    </location>
    <ligand>
        <name>ATP</name>
        <dbReference type="ChEBI" id="CHEBI:30616"/>
    </ligand>
</feature>
<keyword evidence="7 21" id="KW-0547">Nucleotide-binding</keyword>
<feature type="transmembrane region" description="Helical" evidence="23">
    <location>
        <begin position="1153"/>
        <end position="1177"/>
    </location>
</feature>
<feature type="binding site" evidence="21">
    <location>
        <position position="610"/>
    </location>
    <ligand>
        <name>ATP</name>
        <dbReference type="ChEBI" id="CHEBI:30616"/>
    </ligand>
</feature>
<dbReference type="SUPFAM" id="SSF56784">
    <property type="entry name" value="HAD-like"/>
    <property type="match status" value="1"/>
</dbReference>
<evidence type="ECO:0000256" key="1">
    <source>
        <dbReference type="ARBA" id="ARBA00001946"/>
    </source>
</evidence>
<feature type="binding site" evidence="21">
    <location>
        <position position="725"/>
    </location>
    <ligand>
        <name>ATP</name>
        <dbReference type="ChEBI" id="CHEBI:30616"/>
    </ligand>
</feature>
<dbReference type="Pfam" id="PF13246">
    <property type="entry name" value="Cation_ATPase"/>
    <property type="match status" value="1"/>
</dbReference>
<feature type="region of interest" description="Disordered" evidence="25">
    <location>
        <begin position="1241"/>
        <end position="1262"/>
    </location>
</feature>
<evidence type="ECO:0000313" key="29">
    <source>
        <dbReference type="RefSeq" id="XP_023588926.1"/>
    </source>
</evidence>
<dbReference type="PRINTS" id="PR00119">
    <property type="entry name" value="CATATPASE"/>
</dbReference>
<evidence type="ECO:0000256" key="9">
    <source>
        <dbReference type="ARBA" id="ARBA00022840"/>
    </source>
</evidence>
<keyword evidence="8" id="KW-0256">Endoplasmic reticulum</keyword>
<evidence type="ECO:0000256" key="22">
    <source>
        <dbReference type="PIRSR" id="PIRSR606539-3"/>
    </source>
</evidence>
<dbReference type="GO" id="GO:0000287">
    <property type="term" value="F:magnesium ion binding"/>
    <property type="evidence" value="ECO:0007669"/>
    <property type="project" value="UniProtKB-UniRule"/>
</dbReference>
<comment type="similarity">
    <text evidence="3 23">Belongs to the cation transport ATPase (P-type) (TC 3.A.3) family. Type IV subfamily.</text>
</comment>
<feature type="binding site" evidence="21">
    <location>
        <position position="643"/>
    </location>
    <ligand>
        <name>ATP</name>
        <dbReference type="ChEBI" id="CHEBI:30616"/>
    </ligand>
</feature>
<feature type="binding site" evidence="21">
    <location>
        <position position="885"/>
    </location>
    <ligand>
        <name>ATP</name>
        <dbReference type="ChEBI" id="CHEBI:30616"/>
    </ligand>
</feature>
<evidence type="ECO:0000256" key="21">
    <source>
        <dbReference type="PIRSR" id="PIRSR606539-2"/>
    </source>
</evidence>
<keyword evidence="6 22" id="KW-0479">Metal-binding</keyword>
<evidence type="ECO:0000256" key="17">
    <source>
        <dbReference type="ARBA" id="ARBA00051303"/>
    </source>
</evidence>
<evidence type="ECO:0000256" key="5">
    <source>
        <dbReference type="ARBA" id="ARBA00022692"/>
    </source>
</evidence>
<organism evidence="28 29">
    <name type="scientific">Trichechus manatus latirostris</name>
    <name type="common">Florida manatee</name>
    <dbReference type="NCBI Taxonomy" id="127582"/>
    <lineage>
        <taxon>Eukaryota</taxon>
        <taxon>Metazoa</taxon>
        <taxon>Chordata</taxon>
        <taxon>Craniata</taxon>
        <taxon>Vertebrata</taxon>
        <taxon>Euteleostomi</taxon>
        <taxon>Mammalia</taxon>
        <taxon>Eutheria</taxon>
        <taxon>Afrotheria</taxon>
        <taxon>Sirenia</taxon>
        <taxon>Trichechidae</taxon>
        <taxon>Trichechus</taxon>
    </lineage>
</organism>
<evidence type="ECO:0000256" key="23">
    <source>
        <dbReference type="RuleBase" id="RU362033"/>
    </source>
</evidence>
<feature type="coiled-coil region" evidence="24">
    <location>
        <begin position="668"/>
        <end position="695"/>
    </location>
</feature>
<dbReference type="GO" id="GO:0005789">
    <property type="term" value="C:endoplasmic reticulum membrane"/>
    <property type="evidence" value="ECO:0007669"/>
    <property type="project" value="UniProtKB-SubCell"/>
</dbReference>
<feature type="domain" description="P-type ATPase N-terminal" evidence="26">
    <location>
        <begin position="75"/>
        <end position="130"/>
    </location>
</feature>
<feature type="region of interest" description="Disordered" evidence="25">
    <location>
        <begin position="1"/>
        <end position="31"/>
    </location>
</feature>
<feature type="binding site" evidence="21">
    <location>
        <position position="546"/>
    </location>
    <ligand>
        <name>ATP</name>
        <dbReference type="ChEBI" id="CHEBI:30616"/>
    </ligand>
</feature>
<dbReference type="InterPro" id="IPR044492">
    <property type="entry name" value="P_typ_ATPase_HD_dom"/>
</dbReference>
<name>A0A2Y9R619_TRIMA</name>
<dbReference type="GO" id="GO:0045332">
    <property type="term" value="P:phospholipid translocation"/>
    <property type="evidence" value="ECO:0007669"/>
    <property type="project" value="TreeGrafter"/>
</dbReference>
<evidence type="ECO:0000256" key="7">
    <source>
        <dbReference type="ARBA" id="ARBA00022741"/>
    </source>
</evidence>
<dbReference type="Gene3D" id="3.40.50.1000">
    <property type="entry name" value="HAD superfamily/HAD-like"/>
    <property type="match status" value="2"/>
</dbReference>
<evidence type="ECO:0000259" key="27">
    <source>
        <dbReference type="Pfam" id="PF16212"/>
    </source>
</evidence>
<dbReference type="Gene3D" id="3.40.1110.10">
    <property type="entry name" value="Calcium-transporting ATPase, cytoplasmic domain N"/>
    <property type="match status" value="1"/>
</dbReference>
<dbReference type="KEGG" id="tmu:101344636"/>
<feature type="binding site" evidence="21">
    <location>
        <position position="879"/>
    </location>
    <ligand>
        <name>ATP</name>
        <dbReference type="ChEBI" id="CHEBI:30616"/>
    </ligand>
</feature>
<dbReference type="PANTHER" id="PTHR24092">
    <property type="entry name" value="PROBABLE PHOSPHOLIPID-TRANSPORTING ATPASE"/>
    <property type="match status" value="1"/>
</dbReference>
<dbReference type="SUPFAM" id="SSF81665">
    <property type="entry name" value="Calcium ATPase, transmembrane domain M"/>
    <property type="match status" value="1"/>
</dbReference>
<evidence type="ECO:0000256" key="11">
    <source>
        <dbReference type="ARBA" id="ARBA00022967"/>
    </source>
</evidence>
<dbReference type="CDD" id="cd02073">
    <property type="entry name" value="P-type_ATPase_APLT_Dnf-like"/>
    <property type="match status" value="1"/>
</dbReference>
<keyword evidence="14 23" id="KW-0472">Membrane</keyword>
<keyword evidence="9 21" id="KW-0067">ATP-binding</keyword>
<dbReference type="SFLD" id="SFLDS00003">
    <property type="entry name" value="Haloacid_Dehalogenase"/>
    <property type="match status" value="1"/>
</dbReference>
<keyword evidence="10 22" id="KW-0460">Magnesium</keyword>
<evidence type="ECO:0000256" key="15">
    <source>
        <dbReference type="ARBA" id="ARBA00023329"/>
    </source>
</evidence>
<dbReference type="Pfam" id="PF16212">
    <property type="entry name" value="PhoLip_ATPase_C"/>
    <property type="match status" value="1"/>
</dbReference>
<dbReference type="GO" id="GO:0090556">
    <property type="term" value="F:phosphatidylserine floppase activity"/>
    <property type="evidence" value="ECO:0007669"/>
    <property type="project" value="RHEA"/>
</dbReference>
<sequence>MGEEGGGGAHQSSQVQPGGPGTSELRPAGSTSMNSLNYQDIFKEDENSALTWEVKANDRYYHWQFKEKVFLCCQKKRYKTNIIHTAKYNVFTFLPLNLYEQFHRVSNLYFLLIIILQGIPEISTLPWFTLFAPLVCLLIIRAARDLVDDIGRHRSDTAVNNRPCQILVGKRFLWKKWKDLCVGDVVCLQKDSIVPADMLLLASTEPSSLCYVETADVDGETNLKFRQALAVTHHELNNTRKMATFQGKVVCEKPNSRMHNFVGSLEWKGKKYPLDSGNILLRGCKIRNTDACYGLVIYADGWMALCFDTKIMKNCGKIHLKRTKLDHLVNRLVIMIFLFLLLVSMGLALGFRYKIKEFRTKHYYISSNYKRTDTMESFFTFWGFLILLSVMVPMALFIIAEFIYLGNSIFINWDTQMYYAPLDTPAKARSTSLNDQLGQVEYIFSDKTGTLTQNIMTFKKCCINGHIYGPDNEDTLPKVNPYLWNEFADGKLLFHNKELLSAVRAKKDKVVQEFWRLLALCHTVMVREQNSESPDQLLYQAASPDEEALVTAARNFGYVFLSRTQDTITVVELGQERVYEVLAMMDFNSVRKRMSVLVRNPEGSICLYTKGADMVLFQRLSKRDVTETATEEALAAFAEQTLRTLCLAYKEVDKDAYEAWSLRHQEANLLLQNRAQALHQLYEEMEQNLQLLGATAIEDRLQDGVPDTIRCLKNGNIKVWVLTGDKLETAVNIGFACQLLSEDMIILEEKEIVHMLEGYWDSNNSLQNGKGRFLQQVQTAMVITGDFLDQLMIPSSKDKSKTLHENVLAEKAWQEPNQQQEASPTWRLPQMWRSFVEQLGGMRETLRLRGAKPHESPEVRRERAFVDLAVHCQAVICCRVTPKQKALIVTLIRKHQGVVTLAIGDGANDVNMIKTADIGVGLVGQEGMQAVQNSDYVLAQFCFLQRLLLVHGRWSYMRVCKFLRYFIYKTLASMMAQIWFAFYSGFTAQPLYEGWFLALFNLLYSTLPVLYIGLFEQDVSAKKSLQMPELYIAGQKEELFNYWVFFQALAHGMATSLINFFVTLVACHDNGGPFSFSDYQSFGVILALSGLLSVTMEVILIIKYWTILTVLAILLSLSCYAIITCASQSLWLFKTSPRTFPFLYADRNVLSQPFALLVILLNVSLNTVSVLAFRIIYQIVKKPRPKVEEVPSEEIMVEPIQYLQRESRARRSSYAFSHREGYANLITQGTIMRRARDTNSELLNDDQPPSEDEIPPSFRDPTWHPRRLSFLVKRKQQQREKISSEGMCPVTMDTSILTVERQVPSDLGSQSKSRITTRKETEPKPDIPPSPTEESFVTEQPMEVEPWTLERQPSSMEWLSVTIEDQFQPAMAEQPPPPPEKE</sequence>
<dbReference type="InterPro" id="IPR023214">
    <property type="entry name" value="HAD_sf"/>
</dbReference>
<dbReference type="NCBIfam" id="TIGR01494">
    <property type="entry name" value="ATPase_P-type"/>
    <property type="match status" value="1"/>
</dbReference>
<dbReference type="CTD" id="148229"/>
<keyword evidence="11 23" id="KW-1278">Translocase</keyword>
<dbReference type="NCBIfam" id="TIGR01652">
    <property type="entry name" value="ATPase-Plipid"/>
    <property type="match status" value="1"/>
</dbReference>
<evidence type="ECO:0000256" key="10">
    <source>
        <dbReference type="ARBA" id="ARBA00022842"/>
    </source>
</evidence>
<feature type="transmembrane region" description="Helical" evidence="23">
    <location>
        <begin position="379"/>
        <end position="405"/>
    </location>
</feature>
<dbReference type="SUPFAM" id="SSF81653">
    <property type="entry name" value="Calcium ATPase, transduction domain A"/>
    <property type="match status" value="1"/>
</dbReference>
<dbReference type="InterPro" id="IPR001757">
    <property type="entry name" value="P_typ_ATPase"/>
</dbReference>
<evidence type="ECO:0000256" key="3">
    <source>
        <dbReference type="ARBA" id="ARBA00008109"/>
    </source>
</evidence>
<keyword evidence="24" id="KW-0175">Coiled coil</keyword>
<dbReference type="STRING" id="127582.A0A2Y9R619"/>
<feature type="binding site" evidence="21">
    <location>
        <position position="909"/>
    </location>
    <ligand>
        <name>ATP</name>
        <dbReference type="ChEBI" id="CHEBI:30616"/>
    </ligand>
</feature>
<protein>
    <recommendedName>
        <fullName evidence="23">Phospholipid-transporting ATPase</fullName>
        <ecNumber evidence="23">7.6.2.1</ecNumber>
    </recommendedName>
</protein>
<dbReference type="RefSeq" id="XP_023588926.1">
    <property type="nucleotide sequence ID" value="XM_023733158.1"/>
</dbReference>
<feature type="region of interest" description="Disordered" evidence="25">
    <location>
        <begin position="1301"/>
        <end position="1343"/>
    </location>
</feature>
<keyword evidence="15" id="KW-0968">Cytoplasmic vesicle</keyword>
<dbReference type="PROSITE" id="PS00154">
    <property type="entry name" value="ATPASE_E1_E2"/>
    <property type="match status" value="1"/>
</dbReference>
<dbReference type="GO" id="GO:0007030">
    <property type="term" value="P:Golgi organization"/>
    <property type="evidence" value="ECO:0007669"/>
    <property type="project" value="TreeGrafter"/>
</dbReference>
<keyword evidence="4" id="KW-0813">Transport</keyword>
<evidence type="ECO:0000256" key="6">
    <source>
        <dbReference type="ARBA" id="ARBA00022723"/>
    </source>
</evidence>
<feature type="binding site" evidence="22">
    <location>
        <position position="448"/>
    </location>
    <ligand>
        <name>Mg(2+)</name>
        <dbReference type="ChEBI" id="CHEBI:18420"/>
    </ligand>
</feature>
<dbReference type="InterPro" id="IPR023298">
    <property type="entry name" value="ATPase_P-typ_TM_dom_sf"/>
</dbReference>
<dbReference type="InterPro" id="IPR006539">
    <property type="entry name" value="P-type_ATPase_IV"/>
</dbReference>
<feature type="domain" description="P-type ATPase C-terminal" evidence="27">
    <location>
        <begin position="931"/>
        <end position="1180"/>
    </location>
</feature>
<dbReference type="InterPro" id="IPR036412">
    <property type="entry name" value="HAD-like_sf"/>
</dbReference>
<comment type="catalytic activity">
    <reaction evidence="17">
        <text>a 1,2-diacyl-sn-glycero-3-phospho-L-serine(out) + ATP + H2O = a 1,2-diacyl-sn-glycero-3-phospho-L-serine(in) + ADP + phosphate + H(+)</text>
        <dbReference type="Rhea" id="RHEA:38567"/>
        <dbReference type="ChEBI" id="CHEBI:15377"/>
        <dbReference type="ChEBI" id="CHEBI:15378"/>
        <dbReference type="ChEBI" id="CHEBI:30616"/>
        <dbReference type="ChEBI" id="CHEBI:43474"/>
        <dbReference type="ChEBI" id="CHEBI:57262"/>
        <dbReference type="ChEBI" id="CHEBI:456216"/>
    </reaction>
    <physiologicalReaction direction="left-to-right" evidence="17">
        <dbReference type="Rhea" id="RHEA:38568"/>
    </physiologicalReaction>
</comment>
<comment type="subcellular location">
    <subcellularLocation>
        <location evidence="19">Cytoplasmic vesicle</location>
        <location evidence="19">Secretory vesicle</location>
        <location evidence="19">Acrosome membrane</location>
        <topology evidence="19">Multi-pass membrane protein</topology>
    </subcellularLocation>
    <subcellularLocation>
        <location evidence="2">Endoplasmic reticulum membrane</location>
        <topology evidence="2">Multi-pass membrane protein</topology>
    </subcellularLocation>
    <subcellularLocation>
        <location evidence="23">Membrane</location>
        <topology evidence="23">Multi-pass membrane protein</topology>
    </subcellularLocation>
</comment>
<feature type="transmembrane region" description="Helical" evidence="23">
    <location>
        <begin position="994"/>
        <end position="1014"/>
    </location>
</feature>
<feature type="binding site" evidence="21">
    <location>
        <position position="587"/>
    </location>
    <ligand>
        <name>ATP</name>
        <dbReference type="ChEBI" id="CHEBI:30616"/>
    </ligand>
</feature>
<comment type="catalytic activity">
    <reaction evidence="16 23">
        <text>ATP + H2O + phospholipidSide 1 = ADP + phosphate + phospholipidSide 2.</text>
        <dbReference type="EC" id="7.6.2.1"/>
    </reaction>
</comment>
<proteinExistence type="inferred from homology"/>
<comment type="function">
    <text evidence="18">P4-ATPase flippase which catalyzes the hydrolysis of ATP coupled to the transport of aminophospholipids from the outer to the inner leaflet of various membranes and ensures the maintenance of asymmetric distribution of phospholipids. Phospholipid translocation also seems to be implicated in vesicle formation and in uptake of lipid signaling molecules. May be responsible for the maintenance of asymmetric distribution of phosphatidylserine (PS) in spermatozoa membranes. Involved in acrosome reactions and binding of spermatozoa to zona pellucida.</text>
</comment>
<evidence type="ECO:0000256" key="13">
    <source>
        <dbReference type="ARBA" id="ARBA00023055"/>
    </source>
</evidence>
<dbReference type="Pfam" id="PF16209">
    <property type="entry name" value="PhoLip_ATPase_N"/>
    <property type="match status" value="1"/>
</dbReference>
<dbReference type="InterPro" id="IPR008250">
    <property type="entry name" value="ATPase_P-typ_transduc_dom_A_sf"/>
</dbReference>
<dbReference type="SFLD" id="SFLDF00027">
    <property type="entry name" value="p-type_atpase"/>
    <property type="match status" value="1"/>
</dbReference>
<dbReference type="GO" id="GO:0016887">
    <property type="term" value="F:ATP hydrolysis activity"/>
    <property type="evidence" value="ECO:0007669"/>
    <property type="project" value="InterPro"/>
</dbReference>
<feature type="transmembrane region" description="Helical" evidence="23">
    <location>
        <begin position="328"/>
        <end position="351"/>
    </location>
</feature>
<dbReference type="FunCoup" id="A0A2Y9R619">
    <property type="interactions" value="5"/>
</dbReference>
<dbReference type="InterPro" id="IPR032630">
    <property type="entry name" value="P_typ_ATPase_c"/>
</dbReference>
<dbReference type="InterPro" id="IPR023299">
    <property type="entry name" value="ATPase_P-typ_cyto_dom_N"/>
</dbReference>
<keyword evidence="5 23" id="KW-0812">Transmembrane</keyword>
<dbReference type="GO" id="GO:0005802">
    <property type="term" value="C:trans-Golgi network"/>
    <property type="evidence" value="ECO:0007669"/>
    <property type="project" value="TreeGrafter"/>
</dbReference>
<evidence type="ECO:0000256" key="2">
    <source>
        <dbReference type="ARBA" id="ARBA00004477"/>
    </source>
</evidence>
<evidence type="ECO:0000256" key="14">
    <source>
        <dbReference type="ARBA" id="ARBA00023136"/>
    </source>
</evidence>
<feature type="binding site" evidence="22">
    <location>
        <position position="909"/>
    </location>
    <ligand>
        <name>Mg(2+)</name>
        <dbReference type="ChEBI" id="CHEBI:18420"/>
    </ligand>
</feature>
<dbReference type="FunFam" id="3.40.50.1000:FF:000001">
    <property type="entry name" value="Phospholipid-transporting ATPase IC"/>
    <property type="match status" value="1"/>
</dbReference>
<feature type="binding site" evidence="21">
    <location>
        <position position="723"/>
    </location>
    <ligand>
        <name>ATP</name>
        <dbReference type="ChEBI" id="CHEBI:30616"/>
    </ligand>
</feature>
<dbReference type="EC" id="7.6.2.1" evidence="23"/>
<feature type="active site" description="4-aspartylphosphate intermediate" evidence="20">
    <location>
        <position position="446"/>
    </location>
</feature>
<reference evidence="29" key="1">
    <citation type="submission" date="2025-08" db="UniProtKB">
        <authorList>
            <consortium name="RefSeq"/>
        </authorList>
    </citation>
    <scope>IDENTIFICATION</scope>
</reference>
<evidence type="ECO:0000256" key="16">
    <source>
        <dbReference type="ARBA" id="ARBA00034036"/>
    </source>
</evidence>
<comment type="cofactor">
    <cofactor evidence="1 22">
        <name>Mg(2+)</name>
        <dbReference type="ChEBI" id="CHEBI:18420"/>
    </cofactor>
</comment>
<evidence type="ECO:0000256" key="18">
    <source>
        <dbReference type="ARBA" id="ARBA00055228"/>
    </source>
</evidence>
<gene>
    <name evidence="29" type="primary">ATP8B3</name>
</gene>
<keyword evidence="13" id="KW-0445">Lipid transport</keyword>
<accession>A0A2Y9R619</accession>
<feature type="binding site" evidence="21">
    <location>
        <position position="908"/>
    </location>
    <ligand>
        <name>ATP</name>
        <dbReference type="ChEBI" id="CHEBI:30616"/>
    </ligand>
</feature>
<evidence type="ECO:0000259" key="26">
    <source>
        <dbReference type="Pfam" id="PF16209"/>
    </source>
</evidence>
<keyword evidence="12 23" id="KW-1133">Transmembrane helix</keyword>